<evidence type="ECO:0000313" key="12">
    <source>
        <dbReference type="EMBL" id="GAA2175964.1"/>
    </source>
</evidence>
<feature type="region of interest" description="Disordered" evidence="10">
    <location>
        <begin position="247"/>
        <end position="272"/>
    </location>
</feature>
<dbReference type="PANTHER" id="PTHR30614">
    <property type="entry name" value="MEMBRANE COMPONENT OF AMINO ACID ABC TRANSPORTER"/>
    <property type="match status" value="1"/>
</dbReference>
<evidence type="ECO:0000256" key="8">
    <source>
        <dbReference type="ARBA" id="ARBA00023136"/>
    </source>
</evidence>
<feature type="transmembrane region" description="Helical" evidence="9">
    <location>
        <begin position="29"/>
        <end position="53"/>
    </location>
</feature>
<evidence type="ECO:0000256" key="2">
    <source>
        <dbReference type="ARBA" id="ARBA00010072"/>
    </source>
</evidence>
<evidence type="ECO:0000256" key="4">
    <source>
        <dbReference type="ARBA" id="ARBA00022475"/>
    </source>
</evidence>
<dbReference type="PANTHER" id="PTHR30614:SF20">
    <property type="entry name" value="GLUTAMINE TRANSPORT SYSTEM PERMEASE PROTEIN GLNP"/>
    <property type="match status" value="1"/>
</dbReference>
<organism evidence="12 13">
    <name type="scientific">Agrococcus versicolor</name>
    <dbReference type="NCBI Taxonomy" id="501482"/>
    <lineage>
        <taxon>Bacteria</taxon>
        <taxon>Bacillati</taxon>
        <taxon>Actinomycetota</taxon>
        <taxon>Actinomycetes</taxon>
        <taxon>Micrococcales</taxon>
        <taxon>Microbacteriaceae</taxon>
        <taxon>Agrococcus</taxon>
    </lineage>
</organism>
<dbReference type="CDD" id="cd06261">
    <property type="entry name" value="TM_PBP2"/>
    <property type="match status" value="1"/>
</dbReference>
<evidence type="ECO:0000256" key="6">
    <source>
        <dbReference type="ARBA" id="ARBA00022970"/>
    </source>
</evidence>
<evidence type="ECO:0000256" key="1">
    <source>
        <dbReference type="ARBA" id="ARBA00004651"/>
    </source>
</evidence>
<keyword evidence="4" id="KW-1003">Cell membrane</keyword>
<evidence type="ECO:0000256" key="7">
    <source>
        <dbReference type="ARBA" id="ARBA00022989"/>
    </source>
</evidence>
<comment type="caution">
    <text evidence="12">The sequence shown here is derived from an EMBL/GenBank/DDBJ whole genome shotgun (WGS) entry which is preliminary data.</text>
</comment>
<evidence type="ECO:0000256" key="3">
    <source>
        <dbReference type="ARBA" id="ARBA00022448"/>
    </source>
</evidence>
<comment type="similarity">
    <text evidence="2">Belongs to the binding-protein-dependent transport system permease family. HisMQ subfamily.</text>
</comment>
<evidence type="ECO:0000256" key="10">
    <source>
        <dbReference type="SAM" id="MobiDB-lite"/>
    </source>
</evidence>
<dbReference type="EMBL" id="BAAAQT010000008">
    <property type="protein sequence ID" value="GAA2175964.1"/>
    <property type="molecule type" value="Genomic_DNA"/>
</dbReference>
<dbReference type="SUPFAM" id="SSF161098">
    <property type="entry name" value="MetI-like"/>
    <property type="match status" value="1"/>
</dbReference>
<feature type="transmembrane region" description="Helical" evidence="9">
    <location>
        <begin position="205"/>
        <end position="227"/>
    </location>
</feature>
<dbReference type="PROSITE" id="PS50928">
    <property type="entry name" value="ABC_TM1"/>
    <property type="match status" value="1"/>
</dbReference>
<reference evidence="13" key="1">
    <citation type="journal article" date="2019" name="Int. J. Syst. Evol. Microbiol.">
        <title>The Global Catalogue of Microorganisms (GCM) 10K type strain sequencing project: providing services to taxonomists for standard genome sequencing and annotation.</title>
        <authorList>
            <consortium name="The Broad Institute Genomics Platform"/>
            <consortium name="The Broad Institute Genome Sequencing Center for Infectious Disease"/>
            <person name="Wu L."/>
            <person name="Ma J."/>
        </authorList>
    </citation>
    <scope>NUCLEOTIDE SEQUENCE [LARGE SCALE GENOMIC DNA]</scope>
    <source>
        <strain evidence="13">JCM 16026</strain>
    </source>
</reference>
<evidence type="ECO:0000256" key="5">
    <source>
        <dbReference type="ARBA" id="ARBA00022692"/>
    </source>
</evidence>
<keyword evidence="13" id="KW-1185">Reference proteome</keyword>
<dbReference type="RefSeq" id="WP_425546349.1">
    <property type="nucleotide sequence ID" value="NZ_BAAAQT010000008.1"/>
</dbReference>
<dbReference type="Gene3D" id="1.10.3720.10">
    <property type="entry name" value="MetI-like"/>
    <property type="match status" value="1"/>
</dbReference>
<dbReference type="InterPro" id="IPR010065">
    <property type="entry name" value="AA_ABC_transptr_permease_3TM"/>
</dbReference>
<proteinExistence type="inferred from homology"/>
<feature type="transmembrane region" description="Helical" evidence="9">
    <location>
        <begin position="104"/>
        <end position="123"/>
    </location>
</feature>
<feature type="transmembrane region" description="Helical" evidence="9">
    <location>
        <begin position="74"/>
        <end position="92"/>
    </location>
</feature>
<feature type="transmembrane region" description="Helical" evidence="9">
    <location>
        <begin position="135"/>
        <end position="156"/>
    </location>
</feature>
<feature type="domain" description="ABC transmembrane type-1" evidence="11">
    <location>
        <begin position="29"/>
        <end position="224"/>
    </location>
</feature>
<dbReference type="InterPro" id="IPR043429">
    <property type="entry name" value="ArtM/GltK/GlnP/TcyL/YhdX-like"/>
</dbReference>
<comment type="subcellular location">
    <subcellularLocation>
        <location evidence="1 9">Cell membrane</location>
        <topology evidence="1 9">Multi-pass membrane protein</topology>
    </subcellularLocation>
</comment>
<evidence type="ECO:0000313" key="13">
    <source>
        <dbReference type="Proteomes" id="UP001501599"/>
    </source>
</evidence>
<keyword evidence="7 9" id="KW-1133">Transmembrane helix</keyword>
<gene>
    <name evidence="12" type="ORF">GCM10009846_27910</name>
</gene>
<evidence type="ECO:0000256" key="9">
    <source>
        <dbReference type="RuleBase" id="RU363032"/>
    </source>
</evidence>
<name>A0ABP5MSD1_9MICO</name>
<keyword evidence="6" id="KW-0029">Amino-acid transport</keyword>
<accession>A0ABP5MSD1</accession>
<keyword evidence="8 9" id="KW-0472">Membrane</keyword>
<sequence length="272" mass="29688">MEILSRLFQNFFNWEYIAQVLPVMLTAGIWNTLFLTAVSGVLAVVLGVLLAVMGMSHSRWLRWPARIYTDVLRGIPAILLIVIMGQGLFWLARDVFGTTSPYPLGITALTLITAAYLGEIFRSGIQSVDVGQSDAARALGFSSGSTMLFVIIPQGIRRVLPATMNQLIQLIKLSSLVFYLGLQADQREIFRIAQDFASMSGNQSALTVAAVCYLIITVPLTHLVNFIDQRLRDGKRVVVQDDPLAETGALDQPTSTTTPTTGVKPAAKETVS</sequence>
<dbReference type="InterPro" id="IPR000515">
    <property type="entry name" value="MetI-like"/>
</dbReference>
<evidence type="ECO:0000259" key="11">
    <source>
        <dbReference type="PROSITE" id="PS50928"/>
    </source>
</evidence>
<keyword evidence="3 9" id="KW-0813">Transport</keyword>
<dbReference type="NCBIfam" id="TIGR01726">
    <property type="entry name" value="HEQRo_perm_3TM"/>
    <property type="match status" value="1"/>
</dbReference>
<protein>
    <submittedName>
        <fullName evidence="12">Amino acid ABC transporter permease</fullName>
    </submittedName>
</protein>
<keyword evidence="5 9" id="KW-0812">Transmembrane</keyword>
<dbReference type="Proteomes" id="UP001501599">
    <property type="component" value="Unassembled WGS sequence"/>
</dbReference>
<dbReference type="InterPro" id="IPR035906">
    <property type="entry name" value="MetI-like_sf"/>
</dbReference>
<dbReference type="Pfam" id="PF00528">
    <property type="entry name" value="BPD_transp_1"/>
    <property type="match status" value="1"/>
</dbReference>